<protein>
    <submittedName>
        <fullName evidence="1">Uncharacterized protein</fullName>
    </submittedName>
</protein>
<evidence type="ECO:0000313" key="2">
    <source>
        <dbReference type="Proteomes" id="UP001611580"/>
    </source>
</evidence>
<keyword evidence="2" id="KW-1185">Reference proteome</keyword>
<comment type="caution">
    <text evidence="1">The sequence shown here is derived from an EMBL/GenBank/DDBJ whole genome shotgun (WGS) entry which is preliminary data.</text>
</comment>
<proteinExistence type="predicted"/>
<name>A0ABW7XPH5_9MICO</name>
<dbReference type="RefSeq" id="WP_397406680.1">
    <property type="nucleotide sequence ID" value="NZ_JBIRYI010000014.1"/>
</dbReference>
<reference evidence="1 2" key="1">
    <citation type="submission" date="2024-10" db="EMBL/GenBank/DDBJ databases">
        <title>The Natural Products Discovery Center: Release of the First 8490 Sequenced Strains for Exploring Actinobacteria Biosynthetic Diversity.</title>
        <authorList>
            <person name="Kalkreuter E."/>
            <person name="Kautsar S.A."/>
            <person name="Yang D."/>
            <person name="Bader C.D."/>
            <person name="Teijaro C.N."/>
            <person name="Fluegel L."/>
            <person name="Davis C.M."/>
            <person name="Simpson J.R."/>
            <person name="Lauterbach L."/>
            <person name="Steele A.D."/>
            <person name="Gui C."/>
            <person name="Meng S."/>
            <person name="Li G."/>
            <person name="Viehrig K."/>
            <person name="Ye F."/>
            <person name="Su P."/>
            <person name="Kiefer A.F."/>
            <person name="Nichols A."/>
            <person name="Cepeda A.J."/>
            <person name="Yan W."/>
            <person name="Fan B."/>
            <person name="Jiang Y."/>
            <person name="Adhikari A."/>
            <person name="Zheng C.-J."/>
            <person name="Schuster L."/>
            <person name="Cowan T.M."/>
            <person name="Smanski M.J."/>
            <person name="Chevrette M.G."/>
            <person name="De Carvalho L.P.S."/>
            <person name="Shen B."/>
        </authorList>
    </citation>
    <scope>NUCLEOTIDE SEQUENCE [LARGE SCALE GENOMIC DNA]</scope>
    <source>
        <strain evidence="1 2">NPDC019481</strain>
    </source>
</reference>
<organism evidence="1 2">
    <name type="scientific">Promicromonospora kroppenstedtii</name>
    <dbReference type="NCBI Taxonomy" id="440482"/>
    <lineage>
        <taxon>Bacteria</taxon>
        <taxon>Bacillati</taxon>
        <taxon>Actinomycetota</taxon>
        <taxon>Actinomycetes</taxon>
        <taxon>Micrococcales</taxon>
        <taxon>Promicromonosporaceae</taxon>
        <taxon>Promicromonospora</taxon>
    </lineage>
</organism>
<dbReference type="EMBL" id="JBIRYI010000014">
    <property type="protein sequence ID" value="MFI2489437.1"/>
    <property type="molecule type" value="Genomic_DNA"/>
</dbReference>
<sequence length="209" mass="21396">MTAEARDGGGTTAVGTALAEHLGAPVRATLIATSGSSGTVTRLTLIGDHALLVIQVIAERDGETFLAPGAELRFATADQLWPALTAALPPFEALRAPASAVPGPALGSTPSTGPVVDRAELVRLLDDEQANLQVSVEAWGDSDAPEVVWPRLWSVVDGRLLDVRTDDGAVAPVERPAGSVAAELQWALVGAVDATTPEPGTGAEGEARQ</sequence>
<dbReference type="Proteomes" id="UP001611580">
    <property type="component" value="Unassembled WGS sequence"/>
</dbReference>
<gene>
    <name evidence="1" type="ORF">ACH47X_21170</name>
</gene>
<accession>A0ABW7XPH5</accession>
<evidence type="ECO:0000313" key="1">
    <source>
        <dbReference type="EMBL" id="MFI2489437.1"/>
    </source>
</evidence>